<name>A0A066RHW4_9GAMM</name>
<evidence type="ECO:0000256" key="4">
    <source>
        <dbReference type="ARBA" id="ARBA00022692"/>
    </source>
</evidence>
<feature type="transmembrane region" description="Helical" evidence="7">
    <location>
        <begin position="258"/>
        <end position="282"/>
    </location>
</feature>
<dbReference type="PANTHER" id="PTHR30106">
    <property type="entry name" value="INNER MEMBRANE PROTEIN YEIH-RELATED"/>
    <property type="match status" value="1"/>
</dbReference>
<feature type="transmembrane region" description="Helical" evidence="7">
    <location>
        <begin position="294"/>
        <end position="316"/>
    </location>
</feature>
<keyword evidence="4 7" id="KW-0812">Transmembrane</keyword>
<proteinExistence type="inferred from homology"/>
<feature type="transmembrane region" description="Helical" evidence="7">
    <location>
        <begin position="144"/>
        <end position="168"/>
    </location>
</feature>
<feature type="transmembrane region" description="Helical" evidence="7">
    <location>
        <begin position="233"/>
        <end position="252"/>
    </location>
</feature>
<evidence type="ECO:0000313" key="8">
    <source>
        <dbReference type="EMBL" id="KDM89919.1"/>
    </source>
</evidence>
<feature type="transmembrane region" description="Helical" evidence="7">
    <location>
        <begin position="116"/>
        <end position="138"/>
    </location>
</feature>
<dbReference type="InterPro" id="IPR018383">
    <property type="entry name" value="UPF0324_pro"/>
</dbReference>
<dbReference type="AlphaFoldDB" id="A0A066RHW4"/>
<accession>A0A066RHW4</accession>
<feature type="transmembrane region" description="Helical" evidence="7">
    <location>
        <begin position="175"/>
        <end position="197"/>
    </location>
</feature>
<evidence type="ECO:0000256" key="5">
    <source>
        <dbReference type="ARBA" id="ARBA00022989"/>
    </source>
</evidence>
<dbReference type="Pfam" id="PF03601">
    <property type="entry name" value="Cons_hypoth698"/>
    <property type="match status" value="1"/>
</dbReference>
<dbReference type="PANTHER" id="PTHR30106:SF1">
    <property type="entry name" value="UPF0324 MEMBRANE PROTEIN FN0533"/>
    <property type="match status" value="1"/>
</dbReference>
<keyword evidence="6 7" id="KW-0472">Membrane</keyword>
<evidence type="ECO:0000313" key="9">
    <source>
        <dbReference type="Proteomes" id="UP000027192"/>
    </source>
</evidence>
<sequence>MLFQSAFVRQQITRYPIFWLSALVCLVPIINSPVALILGFSLATLGLVPTDIPIATITKQLLSAAIIGLGFGIQLDVALEASQSGLGLILASIVLTLLMGALLTRLFKMDKKTGHLIASGTAICGGSAIAAVSPAIQANSHQTSLALATVFILNSIALFIFPTIGHLLSLSQHEFGMWAAIAIHDTSSVVGAAGAYGDEALITATTLKLARALWIIPLAFLSALFFKSKENKLSVPMFILYYCVAIGIAHWLPQFKELYQVIFSLSKRVLVVCLFMIGAGITVQKLRAAGAKPLLLGVLLWLTIGCGSLLAILSGLTGS</sequence>
<dbReference type="GO" id="GO:0005886">
    <property type="term" value="C:plasma membrane"/>
    <property type="evidence" value="ECO:0007669"/>
    <property type="project" value="UniProtKB-SubCell"/>
</dbReference>
<keyword evidence="5 7" id="KW-1133">Transmembrane helix</keyword>
<feature type="transmembrane region" description="Helical" evidence="7">
    <location>
        <begin position="85"/>
        <end position="104"/>
    </location>
</feature>
<protein>
    <submittedName>
        <fullName evidence="8">Membrane protein</fullName>
    </submittedName>
</protein>
<organism evidence="8 9">
    <name type="scientific">Photobacterium galatheae</name>
    <dbReference type="NCBI Taxonomy" id="1654360"/>
    <lineage>
        <taxon>Bacteria</taxon>
        <taxon>Pseudomonadati</taxon>
        <taxon>Pseudomonadota</taxon>
        <taxon>Gammaproteobacteria</taxon>
        <taxon>Vibrionales</taxon>
        <taxon>Vibrionaceae</taxon>
        <taxon>Photobacterium</taxon>
    </lineage>
</organism>
<dbReference type="RefSeq" id="WP_051642237.1">
    <property type="nucleotide sequence ID" value="NZ_JAGSGC010000007.1"/>
</dbReference>
<keyword evidence="3" id="KW-1003">Cell membrane</keyword>
<evidence type="ECO:0000256" key="1">
    <source>
        <dbReference type="ARBA" id="ARBA00004651"/>
    </source>
</evidence>
<evidence type="ECO:0000256" key="6">
    <source>
        <dbReference type="ARBA" id="ARBA00023136"/>
    </source>
</evidence>
<comment type="subcellular location">
    <subcellularLocation>
        <location evidence="1">Cell membrane</location>
        <topology evidence="1">Multi-pass membrane protein</topology>
    </subcellularLocation>
</comment>
<evidence type="ECO:0000256" key="2">
    <source>
        <dbReference type="ARBA" id="ARBA00007977"/>
    </source>
</evidence>
<dbReference type="EMBL" id="JMIB01000040">
    <property type="protein sequence ID" value="KDM89919.1"/>
    <property type="molecule type" value="Genomic_DNA"/>
</dbReference>
<comment type="caution">
    <text evidence="8">The sequence shown here is derived from an EMBL/GenBank/DDBJ whole genome shotgun (WGS) entry which is preliminary data.</text>
</comment>
<keyword evidence="9" id="KW-1185">Reference proteome</keyword>
<feature type="transmembrane region" description="Helical" evidence="7">
    <location>
        <begin position="12"/>
        <end position="30"/>
    </location>
</feature>
<gene>
    <name evidence="8" type="ORF">EA58_19880</name>
</gene>
<feature type="transmembrane region" description="Helical" evidence="7">
    <location>
        <begin position="209"/>
        <end position="226"/>
    </location>
</feature>
<dbReference type="STRING" id="1654360.EA58_19880"/>
<dbReference type="Proteomes" id="UP000027192">
    <property type="component" value="Unassembled WGS sequence"/>
</dbReference>
<evidence type="ECO:0000256" key="3">
    <source>
        <dbReference type="ARBA" id="ARBA00022475"/>
    </source>
</evidence>
<comment type="similarity">
    <text evidence="2">Belongs to the UPF0324 family.</text>
</comment>
<dbReference type="OrthoDB" id="5393513at2"/>
<reference evidence="8 9" key="1">
    <citation type="submission" date="2014-04" db="EMBL/GenBank/DDBJ databases">
        <title>Draft genome sequence of Photobacterium halotolerans S2753: a solonamide, ngercheumicin and holomycin producer.</title>
        <authorList>
            <person name="Machado H.R."/>
            <person name="Gram L."/>
        </authorList>
    </citation>
    <scope>NUCLEOTIDE SEQUENCE [LARGE SCALE GENOMIC DNA]</scope>
    <source>
        <strain evidence="8 9">S2753</strain>
    </source>
</reference>
<evidence type="ECO:0000256" key="7">
    <source>
        <dbReference type="SAM" id="Phobius"/>
    </source>
</evidence>